<dbReference type="EMBL" id="JADBEB010000001">
    <property type="protein sequence ID" value="MBE1487718.1"/>
    <property type="molecule type" value="Genomic_DNA"/>
</dbReference>
<evidence type="ECO:0008006" key="5">
    <source>
        <dbReference type="Google" id="ProtNLM"/>
    </source>
</evidence>
<proteinExistence type="predicted"/>
<reference evidence="3" key="1">
    <citation type="submission" date="2020-10" db="EMBL/GenBank/DDBJ databases">
        <title>Sequencing the genomes of 1000 actinobacteria strains.</title>
        <authorList>
            <person name="Klenk H.-P."/>
        </authorList>
    </citation>
    <scope>NUCLEOTIDE SEQUENCE</scope>
    <source>
        <strain evidence="3">DSM 46832</strain>
    </source>
</reference>
<protein>
    <recommendedName>
        <fullName evidence="5">Lipoprotein</fullName>
    </recommendedName>
</protein>
<dbReference type="RefSeq" id="WP_192767515.1">
    <property type="nucleotide sequence ID" value="NZ_JADBEB010000001.1"/>
</dbReference>
<accession>A0A927M9C0</accession>
<evidence type="ECO:0000313" key="3">
    <source>
        <dbReference type="EMBL" id="MBE1487718.1"/>
    </source>
</evidence>
<keyword evidence="4" id="KW-1185">Reference proteome</keyword>
<feature type="chain" id="PRO_5038078841" description="Lipoprotein" evidence="2">
    <location>
        <begin position="23"/>
        <end position="161"/>
    </location>
</feature>
<comment type="caution">
    <text evidence="3">The sequence shown here is derived from an EMBL/GenBank/DDBJ whole genome shotgun (WGS) entry which is preliminary data.</text>
</comment>
<gene>
    <name evidence="3" type="ORF">H4W31_003356</name>
</gene>
<dbReference type="AlphaFoldDB" id="A0A927M9C0"/>
<dbReference type="PROSITE" id="PS51257">
    <property type="entry name" value="PROKAR_LIPOPROTEIN"/>
    <property type="match status" value="1"/>
</dbReference>
<evidence type="ECO:0000256" key="2">
    <source>
        <dbReference type="SAM" id="SignalP"/>
    </source>
</evidence>
<feature type="signal peptide" evidence="2">
    <location>
        <begin position="1"/>
        <end position="22"/>
    </location>
</feature>
<sequence>MNKSLYKAGYIALSFTAVAVLAAGCGPSEEEGTAAGPTGGTSASPSAAAPSPTAAPNSKEVCAAVLDVFLDGSVKIADDSVKAIENGLNQAAQAKQIKTTLTTLAGQLEVQAQKANDPEIKSLIEEMVTRLESGAKSSDPVKFLQTDLVEVGTMIDKECVA</sequence>
<feature type="region of interest" description="Disordered" evidence="1">
    <location>
        <begin position="28"/>
        <end position="55"/>
    </location>
</feature>
<organism evidence="3 4">
    <name type="scientific">Plantactinospora soyae</name>
    <dbReference type="NCBI Taxonomy" id="1544732"/>
    <lineage>
        <taxon>Bacteria</taxon>
        <taxon>Bacillati</taxon>
        <taxon>Actinomycetota</taxon>
        <taxon>Actinomycetes</taxon>
        <taxon>Micromonosporales</taxon>
        <taxon>Micromonosporaceae</taxon>
        <taxon>Plantactinospora</taxon>
    </lineage>
</organism>
<feature type="compositionally biased region" description="Low complexity" evidence="1">
    <location>
        <begin position="33"/>
        <end position="55"/>
    </location>
</feature>
<evidence type="ECO:0000313" key="4">
    <source>
        <dbReference type="Proteomes" id="UP000649753"/>
    </source>
</evidence>
<evidence type="ECO:0000256" key="1">
    <source>
        <dbReference type="SAM" id="MobiDB-lite"/>
    </source>
</evidence>
<keyword evidence="2" id="KW-0732">Signal</keyword>
<dbReference type="Proteomes" id="UP000649753">
    <property type="component" value="Unassembled WGS sequence"/>
</dbReference>
<name>A0A927M9C0_9ACTN</name>